<name>A0A9X3BER6_9BACT</name>
<keyword evidence="1" id="KW-0732">Signal</keyword>
<gene>
    <name evidence="3" type="ORF">OCK74_00205</name>
</gene>
<accession>A0A9X3BER6</accession>
<reference evidence="3" key="1">
    <citation type="submission" date="2022-09" db="EMBL/GenBank/DDBJ databases">
        <authorList>
            <person name="Yuan C."/>
            <person name="Ke Z."/>
        </authorList>
    </citation>
    <scope>NUCLEOTIDE SEQUENCE</scope>
    <source>
        <strain evidence="3">LB-8</strain>
    </source>
</reference>
<feature type="chain" id="PRO_5040899970" evidence="1">
    <location>
        <begin position="19"/>
        <end position="660"/>
    </location>
</feature>
<reference evidence="3" key="2">
    <citation type="submission" date="2023-04" db="EMBL/GenBank/DDBJ databases">
        <title>Paracnuella aquatica gen. nov., sp. nov., a member of the family Chitinophagaceae isolated from a hot spring.</title>
        <authorList>
            <person name="Wang C."/>
        </authorList>
    </citation>
    <scope>NUCLEOTIDE SEQUENCE</scope>
    <source>
        <strain evidence="3">LB-8</strain>
    </source>
</reference>
<evidence type="ECO:0000313" key="3">
    <source>
        <dbReference type="EMBL" id="MCU7547509.1"/>
    </source>
</evidence>
<dbReference type="EMBL" id="JAOTIF010000001">
    <property type="protein sequence ID" value="MCU7547509.1"/>
    <property type="molecule type" value="Genomic_DNA"/>
</dbReference>
<organism evidence="3 4">
    <name type="scientific">Paraflavisolibacter caeni</name>
    <dbReference type="NCBI Taxonomy" id="2982496"/>
    <lineage>
        <taxon>Bacteria</taxon>
        <taxon>Pseudomonadati</taxon>
        <taxon>Bacteroidota</taxon>
        <taxon>Chitinophagia</taxon>
        <taxon>Chitinophagales</taxon>
        <taxon>Chitinophagaceae</taxon>
        <taxon>Paraflavisolibacter</taxon>
    </lineage>
</organism>
<evidence type="ECO:0000259" key="2">
    <source>
        <dbReference type="Pfam" id="PF18962"/>
    </source>
</evidence>
<evidence type="ECO:0000256" key="1">
    <source>
        <dbReference type="SAM" id="SignalP"/>
    </source>
</evidence>
<feature type="domain" description="Secretion system C-terminal sorting" evidence="2">
    <location>
        <begin position="578"/>
        <end position="655"/>
    </location>
</feature>
<dbReference type="NCBIfam" id="TIGR04183">
    <property type="entry name" value="Por_Secre_tail"/>
    <property type="match status" value="1"/>
</dbReference>
<dbReference type="Pfam" id="PF18962">
    <property type="entry name" value="Por_Secre_tail"/>
    <property type="match status" value="1"/>
</dbReference>
<evidence type="ECO:0000313" key="4">
    <source>
        <dbReference type="Proteomes" id="UP001155483"/>
    </source>
</evidence>
<dbReference type="AlphaFoldDB" id="A0A9X3BER6"/>
<sequence length="660" mass="72976">MKPTFLIPSLFLCASLHAQYLKPVVNANFGADAELIANSCKKDSVVASDDWFSDGTNSTITGAGTLIIDTTGAAAMAARYAIDPDFRKLSFYRSMRFPAYSLLLNRQLIDGVFLRDHHGSDSTAFTIGANKNGMSPADWSTPNAQTMSDISDIEDVFVHVRRSGNTSNHHLWLFGGVNIIGTTGNRYFDLEMYQTDISYDHASGKFINYGPDEGHTSWTFDTQGKVSSSGDVIFTLEYSTAALTSLEARIWVNKNDLSITPAAFDWVKDSQGKIVYDSASTSSQYVYAAIKPNTTGNFYSGVQSNAGTWSGPFKFIDASNNVLDNFTGVEFMEFSVNLTKLGLDSTTLWGNSACNFPFKRVLVKSRTSTSFSSELNDFVGPYPFFTVPRVDAQAETSMLCNTNGISKINVLNPYATSIYTWSTPDGNIINETQPTSIYVNKPGMYIVTQQLMNGCGAYARDTITVLNDPSCVVLDVKDIQLKVRLMEGKPLLEWTSAINDKTRYYEVQRSIDGKSYQTIYVQKNSEPGAVQKSYSYLDHKVPMETLKVSYRIKAIMSNEEFISSSILVPLAYSVKLTVYPNPAYQNVNVSIFSEKQQKAVATIVSAAGITVYQQDLSLKQGANVFTLTKNNSWTPGLYIVRITSAEGIQWQKLVIQNDKP</sequence>
<comment type="caution">
    <text evidence="3">The sequence shown here is derived from an EMBL/GenBank/DDBJ whole genome shotgun (WGS) entry which is preliminary data.</text>
</comment>
<dbReference type="RefSeq" id="WP_279294957.1">
    <property type="nucleotide sequence ID" value="NZ_JAOTIF010000001.1"/>
</dbReference>
<dbReference type="InterPro" id="IPR026444">
    <property type="entry name" value="Secre_tail"/>
</dbReference>
<dbReference type="InterPro" id="IPR035986">
    <property type="entry name" value="PKD_dom_sf"/>
</dbReference>
<dbReference type="Proteomes" id="UP001155483">
    <property type="component" value="Unassembled WGS sequence"/>
</dbReference>
<feature type="signal peptide" evidence="1">
    <location>
        <begin position="1"/>
        <end position="18"/>
    </location>
</feature>
<keyword evidence="4" id="KW-1185">Reference proteome</keyword>
<protein>
    <submittedName>
        <fullName evidence="3">T9SS type A sorting domain-containing protein</fullName>
    </submittedName>
</protein>
<proteinExistence type="predicted"/>
<dbReference type="SUPFAM" id="SSF49299">
    <property type="entry name" value="PKD domain"/>
    <property type="match status" value="1"/>
</dbReference>